<organism evidence="8 9">
    <name type="scientific">Steinernema glaseri</name>
    <dbReference type="NCBI Taxonomy" id="37863"/>
    <lineage>
        <taxon>Eukaryota</taxon>
        <taxon>Metazoa</taxon>
        <taxon>Ecdysozoa</taxon>
        <taxon>Nematoda</taxon>
        <taxon>Chromadorea</taxon>
        <taxon>Rhabditida</taxon>
        <taxon>Tylenchina</taxon>
        <taxon>Panagrolaimomorpha</taxon>
        <taxon>Strongyloidoidea</taxon>
        <taxon>Steinernematidae</taxon>
        <taxon>Steinernema</taxon>
    </lineage>
</organism>
<comment type="cofactor">
    <cofactor evidence="1 6">
        <name>heme</name>
        <dbReference type="ChEBI" id="CHEBI:30413"/>
    </cofactor>
</comment>
<evidence type="ECO:0000313" key="8">
    <source>
        <dbReference type="Proteomes" id="UP000095287"/>
    </source>
</evidence>
<evidence type="ECO:0000256" key="2">
    <source>
        <dbReference type="ARBA" id="ARBA00010617"/>
    </source>
</evidence>
<dbReference type="Proteomes" id="UP000095287">
    <property type="component" value="Unplaced"/>
</dbReference>
<keyword evidence="7" id="KW-0560">Oxidoreductase</keyword>
<dbReference type="GO" id="GO:0016705">
    <property type="term" value="F:oxidoreductase activity, acting on paired donors, with incorporation or reduction of molecular oxygen"/>
    <property type="evidence" value="ECO:0007669"/>
    <property type="project" value="InterPro"/>
</dbReference>
<dbReference type="PRINTS" id="PR00463">
    <property type="entry name" value="EP450I"/>
</dbReference>
<dbReference type="InterPro" id="IPR002401">
    <property type="entry name" value="Cyt_P450_E_grp-I"/>
</dbReference>
<keyword evidence="5 7" id="KW-0503">Monooxygenase</keyword>
<dbReference type="InterPro" id="IPR050196">
    <property type="entry name" value="Cytochrome_P450_Monoox"/>
</dbReference>
<feature type="binding site" description="axial binding residue" evidence="6">
    <location>
        <position position="48"/>
    </location>
    <ligand>
        <name>heme</name>
        <dbReference type="ChEBI" id="CHEBI:30413"/>
    </ligand>
    <ligandPart>
        <name>Fe</name>
        <dbReference type="ChEBI" id="CHEBI:18248"/>
    </ligandPart>
</feature>
<keyword evidence="4 6" id="KW-0408">Iron</keyword>
<dbReference type="GO" id="GO:0005506">
    <property type="term" value="F:iron ion binding"/>
    <property type="evidence" value="ECO:0007669"/>
    <property type="project" value="InterPro"/>
</dbReference>
<reference evidence="9" key="1">
    <citation type="submission" date="2016-11" db="UniProtKB">
        <authorList>
            <consortium name="WormBaseParasite"/>
        </authorList>
    </citation>
    <scope>IDENTIFICATION</scope>
</reference>
<protein>
    <submittedName>
        <fullName evidence="9">Cytochrome P450</fullName>
    </submittedName>
</protein>
<evidence type="ECO:0000256" key="6">
    <source>
        <dbReference type="PIRSR" id="PIRSR602401-1"/>
    </source>
</evidence>
<comment type="similarity">
    <text evidence="2 7">Belongs to the cytochrome P450 family.</text>
</comment>
<evidence type="ECO:0000256" key="4">
    <source>
        <dbReference type="ARBA" id="ARBA00023004"/>
    </source>
</evidence>
<dbReference type="InterPro" id="IPR036396">
    <property type="entry name" value="Cyt_P450_sf"/>
</dbReference>
<dbReference type="GO" id="GO:0020037">
    <property type="term" value="F:heme binding"/>
    <property type="evidence" value="ECO:0007669"/>
    <property type="project" value="InterPro"/>
</dbReference>
<evidence type="ECO:0000313" key="9">
    <source>
        <dbReference type="WBParaSite" id="L893_g18463.t1"/>
    </source>
</evidence>
<keyword evidence="8" id="KW-1185">Reference proteome</keyword>
<name>A0A1I7YPD5_9BILA</name>
<dbReference type="AlphaFoldDB" id="A0A1I7YPD5"/>
<evidence type="ECO:0000256" key="5">
    <source>
        <dbReference type="ARBA" id="ARBA00023033"/>
    </source>
</evidence>
<proteinExistence type="inferred from homology"/>
<dbReference type="PANTHER" id="PTHR24291">
    <property type="entry name" value="CYTOCHROME P450 FAMILY 4"/>
    <property type="match status" value="1"/>
</dbReference>
<dbReference type="Gene3D" id="1.10.630.10">
    <property type="entry name" value="Cytochrome P450"/>
    <property type="match status" value="1"/>
</dbReference>
<dbReference type="Pfam" id="PF00067">
    <property type="entry name" value="p450"/>
    <property type="match status" value="1"/>
</dbReference>
<keyword evidence="6 7" id="KW-0479">Metal-binding</keyword>
<sequence length="84" mass="9555">MIAPFATQRDPRFFPNPDSFDPENFTLDKVGKRSPYSFLPFSAGPRNCIGQKIVSTLSELENRGLPELVLKPSRGFPVRIEPRY</sequence>
<dbReference type="GO" id="GO:0004497">
    <property type="term" value="F:monooxygenase activity"/>
    <property type="evidence" value="ECO:0007669"/>
    <property type="project" value="UniProtKB-KW"/>
</dbReference>
<evidence type="ECO:0000256" key="7">
    <source>
        <dbReference type="RuleBase" id="RU000461"/>
    </source>
</evidence>
<evidence type="ECO:0000256" key="3">
    <source>
        <dbReference type="ARBA" id="ARBA00022617"/>
    </source>
</evidence>
<evidence type="ECO:0000256" key="1">
    <source>
        <dbReference type="ARBA" id="ARBA00001971"/>
    </source>
</evidence>
<dbReference type="WBParaSite" id="L893_g18463.t1">
    <property type="protein sequence ID" value="L893_g18463.t1"/>
    <property type="gene ID" value="L893_g18463"/>
</dbReference>
<dbReference type="PANTHER" id="PTHR24291:SF201">
    <property type="entry name" value="CYTOCHROME P450, FAMILY 4, SUBFAMILY B, POLYPEPTIDE 7"/>
    <property type="match status" value="1"/>
</dbReference>
<dbReference type="SUPFAM" id="SSF48264">
    <property type="entry name" value="Cytochrome P450"/>
    <property type="match status" value="1"/>
</dbReference>
<keyword evidence="3 6" id="KW-0349">Heme</keyword>
<accession>A0A1I7YPD5</accession>
<dbReference type="InterPro" id="IPR017972">
    <property type="entry name" value="Cyt_P450_CS"/>
</dbReference>
<dbReference type="InterPro" id="IPR001128">
    <property type="entry name" value="Cyt_P450"/>
</dbReference>
<dbReference type="PROSITE" id="PS00086">
    <property type="entry name" value="CYTOCHROME_P450"/>
    <property type="match status" value="1"/>
</dbReference>